<proteinExistence type="predicted"/>
<protein>
    <submittedName>
        <fullName evidence="1">WG repeat-containing protein</fullName>
    </submittedName>
</protein>
<gene>
    <name evidence="1" type="ORF">IAC54_08405</name>
</gene>
<reference evidence="1" key="1">
    <citation type="submission" date="2020-10" db="EMBL/GenBank/DDBJ databases">
        <authorList>
            <person name="Gilroy R."/>
        </authorList>
    </citation>
    <scope>NUCLEOTIDE SEQUENCE</scope>
    <source>
        <strain evidence="1">G3-4614</strain>
    </source>
</reference>
<dbReference type="EMBL" id="JADIMW010000084">
    <property type="protein sequence ID" value="MBO8438897.1"/>
    <property type="molecule type" value="Genomic_DNA"/>
</dbReference>
<name>A0A9D9E527_9BACT</name>
<organism evidence="1 2">
    <name type="scientific">Candidatus Caccoplasma merdipullorum</name>
    <dbReference type="NCBI Taxonomy" id="2840718"/>
    <lineage>
        <taxon>Bacteria</taxon>
        <taxon>Pseudomonadati</taxon>
        <taxon>Bacteroidota</taxon>
        <taxon>Bacteroidia</taxon>
        <taxon>Bacteroidales</taxon>
        <taxon>Bacteroidaceae</taxon>
        <taxon>Bacteroidaceae incertae sedis</taxon>
        <taxon>Candidatus Caccoplasma</taxon>
    </lineage>
</organism>
<dbReference type="SUPFAM" id="SSF69360">
    <property type="entry name" value="Cell wall binding repeat"/>
    <property type="match status" value="1"/>
</dbReference>
<accession>A0A9D9E527</accession>
<reference evidence="1" key="2">
    <citation type="journal article" date="2021" name="PeerJ">
        <title>Extensive microbial diversity within the chicken gut microbiome revealed by metagenomics and culture.</title>
        <authorList>
            <person name="Gilroy R."/>
            <person name="Ravi A."/>
            <person name="Getino M."/>
            <person name="Pursley I."/>
            <person name="Horton D.L."/>
            <person name="Alikhan N.F."/>
            <person name="Baker D."/>
            <person name="Gharbi K."/>
            <person name="Hall N."/>
            <person name="Watson M."/>
            <person name="Adriaenssens E.M."/>
            <person name="Foster-Nyarko E."/>
            <person name="Jarju S."/>
            <person name="Secka A."/>
            <person name="Antonio M."/>
            <person name="Oren A."/>
            <person name="Chaudhuri R.R."/>
            <person name="La Ragione R."/>
            <person name="Hildebrand F."/>
            <person name="Pallen M.J."/>
        </authorList>
    </citation>
    <scope>NUCLEOTIDE SEQUENCE</scope>
    <source>
        <strain evidence="1">G3-4614</strain>
    </source>
</reference>
<dbReference type="PANTHER" id="PTHR37841">
    <property type="entry name" value="GLR2918 PROTEIN"/>
    <property type="match status" value="1"/>
</dbReference>
<evidence type="ECO:0000313" key="2">
    <source>
        <dbReference type="Proteomes" id="UP000823636"/>
    </source>
</evidence>
<dbReference type="AlphaFoldDB" id="A0A9D9E527"/>
<dbReference type="PANTHER" id="PTHR37841:SF1">
    <property type="entry name" value="DUF3298 DOMAIN-CONTAINING PROTEIN"/>
    <property type="match status" value="1"/>
</dbReference>
<sequence length="558" mass="63588">MKKHLFFALIVSLFISSCSSDNGWKSEDYGLIPFLKDNNFLVYVDIKTGEEKGNFTYAGLFREGVALVNDTNGYFYYVDKDVAPVNEERYIAATFFNNGLAWSVKKGAPVVAIEKSGDVAFEFKEAETAYAFNDGAAVFTDENEKFGAVNKKGKIIVEPVWNNAFPMFVNGLLIVQNEEGLYGLINKDGEVLVECQFDCMGIDRSGQNFFMSNYVQALKEDRIPFKKDRSWGITNSKGEYVINPQFDEIVLDGDNYLFLKGKLWGWCDKDGHYIINPQFKSALPFGENEYTVAINDNYEYGYIDKEGKWVINPQFEKALPFNSCGLAVASDKSSDYGLIDKEGKWVVNPQFRYIYDYNLDNKFISIDKSSSNLGIIDKEGKWIVNPDFELFSPTFLDNEYGLEEYNSVKSDYVDVDKLISSIEEGILGLKTSTAGNLITTYSIEEKNFPKYKGNVKIYDKYTVLLSTDIRATDINAWNSESNGWYRYNYTFAPETAVNTYSASFYLNNRAADHIDQVFNIIAEKYNFDIETGTITVPDYEEVKISKGRRSITFYIKTK</sequence>
<evidence type="ECO:0000313" key="1">
    <source>
        <dbReference type="EMBL" id="MBO8438897.1"/>
    </source>
</evidence>
<dbReference type="PROSITE" id="PS51257">
    <property type="entry name" value="PROKAR_LIPOPROTEIN"/>
    <property type="match status" value="1"/>
</dbReference>
<dbReference type="Pfam" id="PF14903">
    <property type="entry name" value="WG_beta_rep"/>
    <property type="match status" value="6"/>
</dbReference>
<dbReference type="InterPro" id="IPR032774">
    <property type="entry name" value="WG_beta_rep"/>
</dbReference>
<dbReference type="Proteomes" id="UP000823636">
    <property type="component" value="Unassembled WGS sequence"/>
</dbReference>
<comment type="caution">
    <text evidence="1">The sequence shown here is derived from an EMBL/GenBank/DDBJ whole genome shotgun (WGS) entry which is preliminary data.</text>
</comment>